<dbReference type="Proteomes" id="UP001383192">
    <property type="component" value="Unassembled WGS sequence"/>
</dbReference>
<dbReference type="PANTHER" id="PTHR24198">
    <property type="entry name" value="ANKYRIN REPEAT AND PROTEIN KINASE DOMAIN-CONTAINING PROTEIN"/>
    <property type="match status" value="1"/>
</dbReference>
<gene>
    <name evidence="4" type="ORF">VNI00_008717</name>
</gene>
<evidence type="ECO:0000313" key="4">
    <source>
        <dbReference type="EMBL" id="KAK7042980.1"/>
    </source>
</evidence>
<comment type="caution">
    <text evidence="4">The sequence shown here is derived from an EMBL/GenBank/DDBJ whole genome shotgun (WGS) entry which is preliminary data.</text>
</comment>
<sequence>MPSPPHAFSPFLNYYDEFDSMVDIWRGTGLTGEAYFAARNDSIPLIAASQSNNIASVQDLISQKAALDAKGLEGETALHMAAALGYIEIVKALIAAGASADVVDSEGSTPLIHCIRFCPADLASQVASILLSAGASPTHMVTVDISRHTPLWFAIQAHNEALVRLLEPLTPRALDVYPPETGRNHIIDAAISGGDKHADTSILQFLIQMRSLPIQRNDLAKAVDDQTFSVLADSLFLNRNEVAMAGTDVLYGVWALDRRRIVPSLRRLVVQYHLDINGTDVQKFVVTSGSIELVTAAKDLGLDIRAVPSEVIRDWLGKRSSQDSFYNVVMGLVSSP</sequence>
<dbReference type="EMBL" id="JAYKXP010000030">
    <property type="protein sequence ID" value="KAK7042980.1"/>
    <property type="molecule type" value="Genomic_DNA"/>
</dbReference>
<dbReference type="PROSITE" id="PS50297">
    <property type="entry name" value="ANK_REP_REGION"/>
    <property type="match status" value="1"/>
</dbReference>
<proteinExistence type="predicted"/>
<feature type="repeat" description="ANK" evidence="3">
    <location>
        <begin position="73"/>
        <end position="105"/>
    </location>
</feature>
<protein>
    <submittedName>
        <fullName evidence="4">Uncharacterized protein</fullName>
    </submittedName>
</protein>
<dbReference type="PANTHER" id="PTHR24198:SF165">
    <property type="entry name" value="ANKYRIN REPEAT-CONTAINING PROTEIN-RELATED"/>
    <property type="match status" value="1"/>
</dbReference>
<dbReference type="InterPro" id="IPR002110">
    <property type="entry name" value="Ankyrin_rpt"/>
</dbReference>
<dbReference type="AlphaFoldDB" id="A0AAW0CWP9"/>
<evidence type="ECO:0000256" key="2">
    <source>
        <dbReference type="ARBA" id="ARBA00023043"/>
    </source>
</evidence>
<dbReference type="PROSITE" id="PS50088">
    <property type="entry name" value="ANK_REPEAT"/>
    <property type="match status" value="1"/>
</dbReference>
<keyword evidence="1" id="KW-0677">Repeat</keyword>
<accession>A0AAW0CWP9</accession>
<dbReference type="Gene3D" id="1.25.40.20">
    <property type="entry name" value="Ankyrin repeat-containing domain"/>
    <property type="match status" value="1"/>
</dbReference>
<evidence type="ECO:0000256" key="1">
    <source>
        <dbReference type="ARBA" id="ARBA00022737"/>
    </source>
</evidence>
<reference evidence="4 5" key="1">
    <citation type="submission" date="2024-01" db="EMBL/GenBank/DDBJ databases">
        <title>A draft genome for a cacao thread blight-causing isolate of Paramarasmius palmivorus.</title>
        <authorList>
            <person name="Baruah I.K."/>
            <person name="Bukari Y."/>
            <person name="Amoako-Attah I."/>
            <person name="Meinhardt L.W."/>
            <person name="Bailey B.A."/>
            <person name="Cohen S.P."/>
        </authorList>
    </citation>
    <scope>NUCLEOTIDE SEQUENCE [LARGE SCALE GENOMIC DNA]</scope>
    <source>
        <strain evidence="4 5">GH-12</strain>
    </source>
</reference>
<name>A0AAW0CWP9_9AGAR</name>
<evidence type="ECO:0000313" key="5">
    <source>
        <dbReference type="Proteomes" id="UP001383192"/>
    </source>
</evidence>
<dbReference type="SMART" id="SM00248">
    <property type="entry name" value="ANK"/>
    <property type="match status" value="4"/>
</dbReference>
<dbReference type="SUPFAM" id="SSF48403">
    <property type="entry name" value="Ankyrin repeat"/>
    <property type="match status" value="1"/>
</dbReference>
<evidence type="ECO:0000256" key="3">
    <source>
        <dbReference type="PROSITE-ProRule" id="PRU00023"/>
    </source>
</evidence>
<keyword evidence="2 3" id="KW-0040">ANK repeat</keyword>
<dbReference type="InterPro" id="IPR036770">
    <property type="entry name" value="Ankyrin_rpt-contain_sf"/>
</dbReference>
<organism evidence="4 5">
    <name type="scientific">Paramarasmius palmivorus</name>
    <dbReference type="NCBI Taxonomy" id="297713"/>
    <lineage>
        <taxon>Eukaryota</taxon>
        <taxon>Fungi</taxon>
        <taxon>Dikarya</taxon>
        <taxon>Basidiomycota</taxon>
        <taxon>Agaricomycotina</taxon>
        <taxon>Agaricomycetes</taxon>
        <taxon>Agaricomycetidae</taxon>
        <taxon>Agaricales</taxon>
        <taxon>Marasmiineae</taxon>
        <taxon>Marasmiaceae</taxon>
        <taxon>Paramarasmius</taxon>
    </lineage>
</organism>
<dbReference type="PRINTS" id="PR01415">
    <property type="entry name" value="ANKYRIN"/>
</dbReference>
<dbReference type="Pfam" id="PF12796">
    <property type="entry name" value="Ank_2"/>
    <property type="match status" value="1"/>
</dbReference>
<keyword evidence="5" id="KW-1185">Reference proteome</keyword>